<keyword evidence="6" id="KW-0472">Membrane</keyword>
<sequence>MFSTISSNKSPVHDLALKWNNNPFFWDPEWGAKRNGPLLTFVNYLNIKVMDEPVDYSEETMQKIYRKYEKKSKEANKNRQNPGSTDVVMILSESFSDPTRVKGIDLNEDPMPFTRDLMEGNPSGMMISNGYGGGTANMEFQALTSLALGNFSMSMTSLHMQLAMKMTDPFTVNNLFDRSIAIHPYSGEVYNRKNVLKKFDFSKFYSQDGPQTFPYKEHAQNNPYIDDASLYQFVLKQIRSNKGSTFYHVLSMQNHMPYDSNEYPENDFKVQGKISKKERTQIESYAKGVNLTDQANEEFIEQLKKIKKNVIVIFYGDHLPGIYSNADFNKDGILMHETPYFVWSNHLKLDKSAAPKLTGPYGFGNIAFDTANFKLTPYYELLTEVTKKLPVITSNMKSDDRLNLERSKIQLVSQRTEKLVDPDKLSAQEKKILHEYQLVQYDLSAGKHYLPEKFTKK</sequence>
<evidence type="ECO:0000256" key="3">
    <source>
        <dbReference type="ARBA" id="ARBA00022475"/>
    </source>
</evidence>
<dbReference type="Gene3D" id="3.40.720.10">
    <property type="entry name" value="Alkaline Phosphatase, subunit A"/>
    <property type="match status" value="1"/>
</dbReference>
<protein>
    <recommendedName>
        <fullName evidence="7">Sulfatase N-terminal domain-containing protein</fullName>
    </recommendedName>
</protein>
<dbReference type="EMBL" id="AP026802">
    <property type="protein sequence ID" value="BDR58707.1"/>
    <property type="molecule type" value="Genomic_DNA"/>
</dbReference>
<dbReference type="Pfam" id="PF00884">
    <property type="entry name" value="Sulfatase"/>
    <property type="match status" value="1"/>
</dbReference>
<evidence type="ECO:0000256" key="1">
    <source>
        <dbReference type="ARBA" id="ARBA00004651"/>
    </source>
</evidence>
<evidence type="ECO:0000313" key="9">
    <source>
        <dbReference type="Proteomes" id="UP001321861"/>
    </source>
</evidence>
<dbReference type="KEGG" id="xap:XA3_11480"/>
<keyword evidence="9" id="KW-1185">Reference proteome</keyword>
<proteinExistence type="predicted"/>
<dbReference type="InterPro" id="IPR017850">
    <property type="entry name" value="Alkaline_phosphatase_core_sf"/>
</dbReference>
<evidence type="ECO:0000313" key="8">
    <source>
        <dbReference type="EMBL" id="BDR58707.1"/>
    </source>
</evidence>
<dbReference type="SUPFAM" id="SSF53649">
    <property type="entry name" value="Alkaline phosphatase-like"/>
    <property type="match status" value="1"/>
</dbReference>
<accession>A0AAU9DNN8</accession>
<evidence type="ECO:0000256" key="4">
    <source>
        <dbReference type="ARBA" id="ARBA00022692"/>
    </source>
</evidence>
<dbReference type="PANTHER" id="PTHR47371">
    <property type="entry name" value="LIPOTEICHOIC ACID SYNTHASE"/>
    <property type="match status" value="1"/>
</dbReference>
<feature type="domain" description="Sulfatase N-terminal" evidence="7">
    <location>
        <begin position="86"/>
        <end position="350"/>
    </location>
</feature>
<dbReference type="Proteomes" id="UP001321861">
    <property type="component" value="Chromosome"/>
</dbReference>
<dbReference type="AlphaFoldDB" id="A0AAU9DNN8"/>
<dbReference type="PANTHER" id="PTHR47371:SF3">
    <property type="entry name" value="PHOSPHOGLYCEROL TRANSFERASE I"/>
    <property type="match status" value="1"/>
</dbReference>
<evidence type="ECO:0000259" key="7">
    <source>
        <dbReference type="Pfam" id="PF00884"/>
    </source>
</evidence>
<comment type="subcellular location">
    <subcellularLocation>
        <location evidence="1">Cell membrane</location>
        <topology evidence="1">Multi-pass membrane protein</topology>
    </subcellularLocation>
</comment>
<dbReference type="RefSeq" id="WP_317634544.1">
    <property type="nucleotide sequence ID" value="NZ_AP026802.1"/>
</dbReference>
<evidence type="ECO:0000256" key="2">
    <source>
        <dbReference type="ARBA" id="ARBA00004936"/>
    </source>
</evidence>
<organism evidence="8 9">
    <name type="scientific">Xylocopilactobacillus apicola</name>
    <dbReference type="NCBI Taxonomy" id="2932184"/>
    <lineage>
        <taxon>Bacteria</taxon>
        <taxon>Bacillati</taxon>
        <taxon>Bacillota</taxon>
        <taxon>Bacilli</taxon>
        <taxon>Lactobacillales</taxon>
        <taxon>Lactobacillaceae</taxon>
        <taxon>Xylocopilactobacillus</taxon>
    </lineage>
</organism>
<dbReference type="GO" id="GO:0005886">
    <property type="term" value="C:plasma membrane"/>
    <property type="evidence" value="ECO:0007669"/>
    <property type="project" value="UniProtKB-SubCell"/>
</dbReference>
<keyword evidence="5" id="KW-1133">Transmembrane helix</keyword>
<dbReference type="InterPro" id="IPR050448">
    <property type="entry name" value="OpgB/LTA_synthase_biosynth"/>
</dbReference>
<keyword evidence="3" id="KW-1003">Cell membrane</keyword>
<dbReference type="CDD" id="cd16015">
    <property type="entry name" value="LTA_synthase"/>
    <property type="match status" value="1"/>
</dbReference>
<gene>
    <name evidence="8" type="ORF">XA3_11480</name>
</gene>
<evidence type="ECO:0000256" key="6">
    <source>
        <dbReference type="ARBA" id="ARBA00023136"/>
    </source>
</evidence>
<evidence type="ECO:0000256" key="5">
    <source>
        <dbReference type="ARBA" id="ARBA00022989"/>
    </source>
</evidence>
<reference evidence="8 9" key="1">
    <citation type="journal article" date="2023" name="Microbiol. Spectr.">
        <title>Symbiosis of Carpenter Bees with Uncharacterized Lactic Acid Bacteria Showing NAD Auxotrophy.</title>
        <authorList>
            <person name="Kawasaki S."/>
            <person name="Ozawa K."/>
            <person name="Mori T."/>
            <person name="Yamamoto A."/>
            <person name="Ito M."/>
            <person name="Ohkuma M."/>
            <person name="Sakamoto M."/>
            <person name="Matsutani M."/>
        </authorList>
    </citation>
    <scope>NUCLEOTIDE SEQUENCE [LARGE SCALE GENOMIC DNA]</scope>
    <source>
        <strain evidence="8 9">XA3</strain>
    </source>
</reference>
<dbReference type="InterPro" id="IPR000917">
    <property type="entry name" value="Sulfatase_N"/>
</dbReference>
<keyword evidence="4" id="KW-0812">Transmembrane</keyword>
<name>A0AAU9DNN8_9LACO</name>
<comment type="pathway">
    <text evidence="2">Cell wall biogenesis; lipoteichoic acid biosynthesis.</text>
</comment>